<dbReference type="Ensembl" id="ENSSSCT00045035363.1">
    <property type="protein sequence ID" value="ENSSSCP00045024544.1"/>
    <property type="gene ID" value="ENSSSCG00045020723.1"/>
</dbReference>
<feature type="compositionally biased region" description="Low complexity" evidence="5">
    <location>
        <begin position="61"/>
        <end position="75"/>
    </location>
</feature>
<evidence type="ECO:0000259" key="6">
    <source>
        <dbReference type="PROSITE" id="PS51054"/>
    </source>
</evidence>
<organism evidence="7 8">
    <name type="scientific">Sus scrofa</name>
    <name type="common">Pig</name>
    <dbReference type="NCBI Taxonomy" id="9823"/>
    <lineage>
        <taxon>Eukaryota</taxon>
        <taxon>Metazoa</taxon>
        <taxon>Chordata</taxon>
        <taxon>Craniata</taxon>
        <taxon>Vertebrata</taxon>
        <taxon>Euteleostomi</taxon>
        <taxon>Mammalia</taxon>
        <taxon>Eutheria</taxon>
        <taxon>Laurasiatheria</taxon>
        <taxon>Artiodactyla</taxon>
        <taxon>Suina</taxon>
        <taxon>Suidae</taxon>
        <taxon>Sus</taxon>
    </lineage>
</organism>
<dbReference type="Proteomes" id="UP000694722">
    <property type="component" value="Unplaced"/>
</dbReference>
<dbReference type="GO" id="GO:0003677">
    <property type="term" value="F:DNA binding"/>
    <property type="evidence" value="ECO:0007669"/>
    <property type="project" value="InterPro"/>
</dbReference>
<feature type="region of interest" description="Disordered" evidence="5">
    <location>
        <begin position="298"/>
        <end position="338"/>
    </location>
</feature>
<keyword evidence="4" id="KW-0539">Nucleus</keyword>
<dbReference type="SUPFAM" id="SSF158457">
    <property type="entry name" value="Orange domain-like"/>
    <property type="match status" value="1"/>
</dbReference>
<evidence type="ECO:0000256" key="1">
    <source>
        <dbReference type="ARBA" id="ARBA00004123"/>
    </source>
</evidence>
<dbReference type="GO" id="GO:0006355">
    <property type="term" value="P:regulation of DNA-templated transcription"/>
    <property type="evidence" value="ECO:0007669"/>
    <property type="project" value="InterPro"/>
</dbReference>
<dbReference type="Proteomes" id="UP000694724">
    <property type="component" value="Unplaced"/>
</dbReference>
<dbReference type="Ensembl" id="ENSSSCT00040047115.1">
    <property type="protein sequence ID" value="ENSSSCP00040019736.1"/>
    <property type="gene ID" value="ENSSSCG00040035035.1"/>
</dbReference>
<feature type="domain" description="Orange" evidence="6">
    <location>
        <begin position="259"/>
        <end position="292"/>
    </location>
</feature>
<dbReference type="PANTHER" id="PTHR10985">
    <property type="entry name" value="BASIC HELIX-LOOP-HELIX TRANSCRIPTION FACTOR, HES-RELATED"/>
    <property type="match status" value="1"/>
</dbReference>
<feature type="compositionally biased region" description="Pro residues" evidence="5">
    <location>
        <begin position="310"/>
        <end position="331"/>
    </location>
</feature>
<keyword evidence="2" id="KW-0805">Transcription regulation</keyword>
<feature type="region of interest" description="Disordered" evidence="5">
    <location>
        <begin position="1"/>
        <end position="112"/>
    </location>
</feature>
<dbReference type="Pfam" id="PF07527">
    <property type="entry name" value="Hairy_orange"/>
    <property type="match status" value="1"/>
</dbReference>
<dbReference type="PROSITE" id="PS51054">
    <property type="entry name" value="ORANGE"/>
    <property type="match status" value="1"/>
</dbReference>
<dbReference type="InterPro" id="IPR050370">
    <property type="entry name" value="HES_HEY"/>
</dbReference>
<evidence type="ECO:0000256" key="2">
    <source>
        <dbReference type="ARBA" id="ARBA00023015"/>
    </source>
</evidence>
<evidence type="ECO:0000313" key="8">
    <source>
        <dbReference type="Proteomes" id="UP000694722"/>
    </source>
</evidence>
<evidence type="ECO:0000256" key="5">
    <source>
        <dbReference type="SAM" id="MobiDB-lite"/>
    </source>
</evidence>
<dbReference type="GO" id="GO:0046983">
    <property type="term" value="F:protein dimerization activity"/>
    <property type="evidence" value="ECO:0007669"/>
    <property type="project" value="InterPro"/>
</dbReference>
<dbReference type="Ensembl" id="ENSSSCT00055008160.1">
    <property type="protein sequence ID" value="ENSSSCP00055006446.1"/>
    <property type="gene ID" value="ENSSSCG00055004140.1"/>
</dbReference>
<evidence type="ECO:0000256" key="3">
    <source>
        <dbReference type="ARBA" id="ARBA00023163"/>
    </source>
</evidence>
<reference evidence="7" key="1">
    <citation type="submission" date="2025-05" db="UniProtKB">
        <authorList>
            <consortium name="Ensembl"/>
        </authorList>
    </citation>
    <scope>IDENTIFICATION</scope>
</reference>
<evidence type="ECO:0000256" key="4">
    <source>
        <dbReference type="ARBA" id="ARBA00023242"/>
    </source>
</evidence>
<protein>
    <submittedName>
        <fullName evidence="7">Hes family bHLH transcription factor 2</fullName>
    </submittedName>
</protein>
<dbReference type="InterPro" id="IPR036638">
    <property type="entry name" value="HLH_DNA-bd_sf"/>
</dbReference>
<name>A0A8D1EB50_PIG</name>
<keyword evidence="3" id="KW-0804">Transcription</keyword>
<comment type="subcellular location">
    <subcellularLocation>
        <location evidence="1">Nucleus</location>
    </subcellularLocation>
</comment>
<sequence length="338" mass="34333">KPGCGRSAHSTGCRSGCGRDLPASLGLRSVSGQAQGSQARALQPHCFPAKHGAASKGRGPSGAAKEPEAPAGEAPPRAHQREPEPAQGAHPAAPGQGGECRGARIPAGRAGAEGGGALWHRARRLGGQRCSCQGPTRGLQAAPKAEPRLGGADRPNAGHCAGGTQLLARAGCSWQPAGGLSVLIVGGVQSSHYSKLEKADILEMTVRFLQELPASSCPTAAPSESPHPAPAPARPCAPCPALCLAPHARSLPAASSDSYREGYRACLARLARVLPACRVLEPALSARLLEHLRRRAACATPDSGRAGDPSGPPAPSPPPAPAPSPPAPPRGPSLWRPW</sequence>
<evidence type="ECO:0000313" key="7">
    <source>
        <dbReference type="Ensembl" id="ENSSSCP00040019736.1"/>
    </source>
</evidence>
<gene>
    <name evidence="7" type="primary">HES2</name>
</gene>
<dbReference type="GO" id="GO:0005634">
    <property type="term" value="C:nucleus"/>
    <property type="evidence" value="ECO:0007669"/>
    <property type="project" value="UniProtKB-SubCell"/>
</dbReference>
<feature type="compositionally biased region" description="Low complexity" evidence="5">
    <location>
        <begin position="85"/>
        <end position="94"/>
    </location>
</feature>
<dbReference type="InterPro" id="IPR003650">
    <property type="entry name" value="Orange_dom"/>
</dbReference>
<accession>A0A8D1EB50</accession>
<dbReference type="Gene3D" id="4.10.280.10">
    <property type="entry name" value="Helix-loop-helix DNA-binding domain"/>
    <property type="match status" value="1"/>
</dbReference>
<dbReference type="Proteomes" id="UP000694728">
    <property type="component" value="Unplaced"/>
</dbReference>
<dbReference type="AlphaFoldDB" id="A0A8D1EB50"/>
<proteinExistence type="predicted"/>
<feature type="compositionally biased region" description="Polar residues" evidence="5">
    <location>
        <begin position="30"/>
        <end position="40"/>
    </location>
</feature>
<dbReference type="SMART" id="SM00511">
    <property type="entry name" value="ORANGE"/>
    <property type="match status" value="1"/>
</dbReference>